<feature type="domain" description="N-acetyltransferase" evidence="3">
    <location>
        <begin position="23"/>
        <end position="196"/>
    </location>
</feature>
<keyword evidence="5" id="KW-1185">Reference proteome</keyword>
<dbReference type="InterPro" id="IPR050680">
    <property type="entry name" value="YpeA/RimI_acetyltransf"/>
</dbReference>
<dbReference type="Gene3D" id="3.40.630.30">
    <property type="match status" value="1"/>
</dbReference>
<dbReference type="Proteomes" id="UP000016922">
    <property type="component" value="Unassembled WGS sequence"/>
</dbReference>
<evidence type="ECO:0000256" key="1">
    <source>
        <dbReference type="ARBA" id="ARBA00022679"/>
    </source>
</evidence>
<dbReference type="HOGENOM" id="CLU_013985_6_0_1"/>
<dbReference type="GeneID" id="19464726"/>
<dbReference type="PANTHER" id="PTHR43420">
    <property type="entry name" value="ACETYLTRANSFERASE"/>
    <property type="match status" value="1"/>
</dbReference>
<keyword evidence="2 4" id="KW-0012">Acyltransferase</keyword>
<dbReference type="KEGG" id="glz:GLAREA_05672"/>
<dbReference type="CDD" id="cd04301">
    <property type="entry name" value="NAT_SF"/>
    <property type="match status" value="1"/>
</dbReference>
<evidence type="ECO:0000313" key="4">
    <source>
        <dbReference type="EMBL" id="EPE36334.1"/>
    </source>
</evidence>
<dbReference type="AlphaFoldDB" id="S3DGT3"/>
<dbReference type="OrthoDB" id="41532at2759"/>
<sequence>MDFEIIKIARDDATVRSYVERYKAFRLLSLQTAPDMFGSTYEREIAFSEDTWLGRLSSPMATTFLAIQENRVIGTITTVGPLPFLPEEIAPTSNPWTALDGTNKKPLYSHFRVNGMFTLPDVRGRGVAKALMRESIKQAIQDATDSETEYMSSIVVDADNPSAVGLYRKFGYHTIGEEPRSPGSARKALLMKYSPDEDAKALLQT</sequence>
<gene>
    <name evidence="4" type="ORF">GLAREA_05672</name>
</gene>
<dbReference type="RefSeq" id="XP_008077152.1">
    <property type="nucleotide sequence ID" value="XM_008078961.1"/>
</dbReference>
<keyword evidence="1 4" id="KW-0808">Transferase</keyword>
<evidence type="ECO:0000256" key="2">
    <source>
        <dbReference type="ARBA" id="ARBA00023315"/>
    </source>
</evidence>
<organism evidence="4 5">
    <name type="scientific">Glarea lozoyensis (strain ATCC 20868 / MF5171)</name>
    <dbReference type="NCBI Taxonomy" id="1116229"/>
    <lineage>
        <taxon>Eukaryota</taxon>
        <taxon>Fungi</taxon>
        <taxon>Dikarya</taxon>
        <taxon>Ascomycota</taxon>
        <taxon>Pezizomycotina</taxon>
        <taxon>Leotiomycetes</taxon>
        <taxon>Helotiales</taxon>
        <taxon>Helotiaceae</taxon>
        <taxon>Glarea</taxon>
    </lineage>
</organism>
<dbReference type="InterPro" id="IPR000182">
    <property type="entry name" value="GNAT_dom"/>
</dbReference>
<dbReference type="EMBL" id="KE145353">
    <property type="protein sequence ID" value="EPE36334.1"/>
    <property type="molecule type" value="Genomic_DNA"/>
</dbReference>
<dbReference type="GO" id="GO:0016747">
    <property type="term" value="F:acyltransferase activity, transferring groups other than amino-acyl groups"/>
    <property type="evidence" value="ECO:0007669"/>
    <property type="project" value="InterPro"/>
</dbReference>
<dbReference type="PANTHER" id="PTHR43420:SF47">
    <property type="entry name" value="N-ACETYLTRANSFERASE DOMAIN-CONTAINING PROTEIN"/>
    <property type="match status" value="1"/>
</dbReference>
<reference evidence="4 5" key="1">
    <citation type="journal article" date="2013" name="BMC Genomics">
        <title>Genomics-driven discovery of the pneumocandin biosynthetic gene cluster in the fungus Glarea lozoyensis.</title>
        <authorList>
            <person name="Chen L."/>
            <person name="Yue Q."/>
            <person name="Zhang X."/>
            <person name="Xiang M."/>
            <person name="Wang C."/>
            <person name="Li S."/>
            <person name="Che Y."/>
            <person name="Ortiz-Lopez F.J."/>
            <person name="Bills G.F."/>
            <person name="Liu X."/>
            <person name="An Z."/>
        </authorList>
    </citation>
    <scope>NUCLEOTIDE SEQUENCE [LARGE SCALE GENOMIC DNA]</scope>
    <source>
        <strain evidence="5">ATCC 20868 / MF5171</strain>
    </source>
</reference>
<proteinExistence type="predicted"/>
<dbReference type="PROSITE" id="PS51186">
    <property type="entry name" value="GNAT"/>
    <property type="match status" value="1"/>
</dbReference>
<dbReference type="InterPro" id="IPR016181">
    <property type="entry name" value="Acyl_CoA_acyltransferase"/>
</dbReference>
<dbReference type="OMA" id="LSKAPWD"/>
<protein>
    <submittedName>
        <fullName evidence="4">Acyl-CoA N-acyltransferases (Nat)</fullName>
    </submittedName>
</protein>
<dbReference type="Pfam" id="PF00583">
    <property type="entry name" value="Acetyltransf_1"/>
    <property type="match status" value="1"/>
</dbReference>
<dbReference type="eggNOG" id="ENOG502SGYQ">
    <property type="taxonomic scope" value="Eukaryota"/>
</dbReference>
<accession>S3DGT3</accession>
<evidence type="ECO:0000313" key="5">
    <source>
        <dbReference type="Proteomes" id="UP000016922"/>
    </source>
</evidence>
<dbReference type="SUPFAM" id="SSF55729">
    <property type="entry name" value="Acyl-CoA N-acyltransferases (Nat)"/>
    <property type="match status" value="1"/>
</dbReference>
<name>S3DGT3_GLAL2</name>
<evidence type="ECO:0000259" key="3">
    <source>
        <dbReference type="PROSITE" id="PS51186"/>
    </source>
</evidence>